<evidence type="ECO:0000256" key="4">
    <source>
        <dbReference type="SAM" id="SignalP"/>
    </source>
</evidence>
<keyword evidence="2 4" id="KW-0732">Signal</keyword>
<dbReference type="Proteomes" id="UP000198670">
    <property type="component" value="Unassembled WGS sequence"/>
</dbReference>
<dbReference type="RefSeq" id="WP_090625501.1">
    <property type="nucleotide sequence ID" value="NZ_FOQO01000002.1"/>
</dbReference>
<evidence type="ECO:0000256" key="3">
    <source>
        <dbReference type="ARBA" id="ARBA00022801"/>
    </source>
</evidence>
<dbReference type="SUPFAM" id="SSF53474">
    <property type="entry name" value="alpha/beta-Hydrolases"/>
    <property type="match status" value="2"/>
</dbReference>
<dbReference type="PANTHER" id="PTHR22946">
    <property type="entry name" value="DIENELACTONE HYDROLASE DOMAIN-CONTAINING PROTEIN-RELATED"/>
    <property type="match status" value="1"/>
</dbReference>
<keyword evidence="7" id="KW-1185">Reference proteome</keyword>
<accession>A0A1I3FRZ3</accession>
<sequence length="794" mass="90144">MVCQLYIYQLKSAIFKLTLLVVFLQNAWEVCAQTDTTKRKAYLEQLRLIRYPHPTNRPRDVFSSFVRLSYRDSTWDDWQQRTGELPPDFDTLPVNAFLPDPLMWEENGQSQRIESLADWKKKKAWIGEQVKHLFSGTFPPPPNNLRAHILSERSENGVKIQQVELRFGESEAAKLTLELLIPPGKGPFPVFMSQWNHRVWAKIAVRRGYIGCLYAGADINDDTESYQKLYPQYDWSILMTRAWGAQRAVDYLYTREEVNKQQIALAGHSRNGKQSLFAAAFDPRITAVISSSGGTGGEIPYRYTDERYDNESIDFLCSIRPQWLHPRLRFYAGREHQLPIDQNSLMALIAPNALLMSSSVREGGGGDPWAIEQNFKSVKRVYAFLGAPNNVGVRLRDGGHSVSARDIEAYIDWLDIRFSRRQLPWENKLVYDYSFDKWKELSGERINPDQFPQAPGLLDEKKTFVNTLDWNQTKQEVRERVQWLLGEEPPGLKGDSLKQLVPAEDYLSKLIDRPVVRNGKKQSLGPYSNAVGDNLFASLYYPVDESGGMKFGNRAKLPVVIFLHDYANTGFGMRYRDLFEGFLSKGVAVLAIDLLGYGERIDEGTLFYERYPRWSKLGKMVADTRAAIDAAESLDFIDSDHIYIAGYALGGTVGLFTAALDDRLAGVAAVSAFTSFRDMQGDGQREGILAFSHLHGLLPRLGFFVGKEDHIPTDFNEIIAAVAPRPVWINSPTLDRHVNPDALRKCVEEARGVYQLYGAEDALSLETPLGFNRFTSEQKQGMIHWISSCVDEPM</sequence>
<dbReference type="AlphaFoldDB" id="A0A1I3FRZ3"/>
<name>A0A1I3FRZ3_9SPHI</name>
<dbReference type="STRING" id="1477437.SAMN05444682_102472"/>
<keyword evidence="3 6" id="KW-0378">Hydrolase</keyword>
<feature type="domain" description="4-O-methyl-glucuronoyl methylesterase-like" evidence="5">
    <location>
        <begin position="172"/>
        <end position="386"/>
    </location>
</feature>
<evidence type="ECO:0000259" key="5">
    <source>
        <dbReference type="Pfam" id="PF22244"/>
    </source>
</evidence>
<evidence type="ECO:0000313" key="6">
    <source>
        <dbReference type="EMBL" id="SFI14048.1"/>
    </source>
</evidence>
<dbReference type="InterPro" id="IPR050261">
    <property type="entry name" value="FrsA_esterase"/>
</dbReference>
<protein>
    <submittedName>
        <fullName evidence="6">BAAT / Acyl-CoA thioester hydrolase C terminal</fullName>
    </submittedName>
</protein>
<feature type="chain" id="PRO_5011721961" evidence="4">
    <location>
        <begin position="33"/>
        <end position="794"/>
    </location>
</feature>
<keyword evidence="1" id="KW-0719">Serine esterase</keyword>
<feature type="domain" description="4-O-methyl-glucuronoyl methylesterase-like" evidence="5">
    <location>
        <begin position="583"/>
        <end position="758"/>
    </location>
</feature>
<gene>
    <name evidence="6" type="ORF">SAMN05444682_102472</name>
</gene>
<evidence type="ECO:0000313" key="7">
    <source>
        <dbReference type="Proteomes" id="UP000198670"/>
    </source>
</evidence>
<dbReference type="GO" id="GO:0052689">
    <property type="term" value="F:carboxylic ester hydrolase activity"/>
    <property type="evidence" value="ECO:0007669"/>
    <property type="project" value="UniProtKB-KW"/>
</dbReference>
<dbReference type="EMBL" id="FOQO01000002">
    <property type="protein sequence ID" value="SFI14048.1"/>
    <property type="molecule type" value="Genomic_DNA"/>
</dbReference>
<dbReference type="Pfam" id="PF22244">
    <property type="entry name" value="GCE_fung"/>
    <property type="match status" value="2"/>
</dbReference>
<evidence type="ECO:0000256" key="2">
    <source>
        <dbReference type="ARBA" id="ARBA00022729"/>
    </source>
</evidence>
<proteinExistence type="predicted"/>
<evidence type="ECO:0000256" key="1">
    <source>
        <dbReference type="ARBA" id="ARBA00022487"/>
    </source>
</evidence>
<feature type="signal peptide" evidence="4">
    <location>
        <begin position="1"/>
        <end position="32"/>
    </location>
</feature>
<dbReference type="InterPro" id="IPR029058">
    <property type="entry name" value="AB_hydrolase_fold"/>
</dbReference>
<dbReference type="OrthoDB" id="9809261at2"/>
<dbReference type="InterPro" id="IPR054579">
    <property type="entry name" value="GCE-like_dom"/>
</dbReference>
<dbReference type="Gene3D" id="3.40.50.1820">
    <property type="entry name" value="alpha/beta hydrolase"/>
    <property type="match status" value="2"/>
</dbReference>
<reference evidence="6 7" key="1">
    <citation type="submission" date="2016-10" db="EMBL/GenBank/DDBJ databases">
        <authorList>
            <person name="de Groot N.N."/>
        </authorList>
    </citation>
    <scope>NUCLEOTIDE SEQUENCE [LARGE SCALE GENOMIC DNA]</scope>
    <source>
        <strain evidence="6 7">RK1</strain>
    </source>
</reference>
<organism evidence="6 7">
    <name type="scientific">Parapedobacter indicus</name>
    <dbReference type="NCBI Taxonomy" id="1477437"/>
    <lineage>
        <taxon>Bacteria</taxon>
        <taxon>Pseudomonadati</taxon>
        <taxon>Bacteroidota</taxon>
        <taxon>Sphingobacteriia</taxon>
        <taxon>Sphingobacteriales</taxon>
        <taxon>Sphingobacteriaceae</taxon>
        <taxon>Parapedobacter</taxon>
    </lineage>
</organism>
<dbReference type="PANTHER" id="PTHR22946:SF9">
    <property type="entry name" value="POLYKETIDE TRANSFERASE AF380"/>
    <property type="match status" value="1"/>
</dbReference>